<dbReference type="EMBL" id="UINC01010372">
    <property type="protein sequence ID" value="SVA46159.1"/>
    <property type="molecule type" value="Genomic_DNA"/>
</dbReference>
<feature type="non-terminal residue" evidence="2">
    <location>
        <position position="1"/>
    </location>
</feature>
<feature type="region of interest" description="Disordered" evidence="1">
    <location>
        <begin position="1"/>
        <end position="74"/>
    </location>
</feature>
<protein>
    <submittedName>
        <fullName evidence="2">Uncharacterized protein</fullName>
    </submittedName>
</protein>
<organism evidence="2">
    <name type="scientific">marine metagenome</name>
    <dbReference type="NCBI Taxonomy" id="408172"/>
    <lineage>
        <taxon>unclassified sequences</taxon>
        <taxon>metagenomes</taxon>
        <taxon>ecological metagenomes</taxon>
    </lineage>
</organism>
<proteinExistence type="predicted"/>
<feature type="compositionally biased region" description="Polar residues" evidence="1">
    <location>
        <begin position="14"/>
        <end position="39"/>
    </location>
</feature>
<dbReference type="AlphaFoldDB" id="A0A381W0S9"/>
<sequence>PCSSAPHRSWSWAPRSTSSGSCSDGTANSRPSTHRSATATRLRKVLRWPVLTTPVSSSQTKTTTRPTPLPGRRT</sequence>
<feature type="non-terminal residue" evidence="2">
    <location>
        <position position="74"/>
    </location>
</feature>
<name>A0A381W0S9_9ZZZZ</name>
<gene>
    <name evidence="2" type="ORF">METZ01_LOCUS99013</name>
</gene>
<evidence type="ECO:0000256" key="1">
    <source>
        <dbReference type="SAM" id="MobiDB-lite"/>
    </source>
</evidence>
<evidence type="ECO:0000313" key="2">
    <source>
        <dbReference type="EMBL" id="SVA46159.1"/>
    </source>
</evidence>
<accession>A0A381W0S9</accession>
<reference evidence="2" key="1">
    <citation type="submission" date="2018-05" db="EMBL/GenBank/DDBJ databases">
        <authorList>
            <person name="Lanie J.A."/>
            <person name="Ng W.-L."/>
            <person name="Kazmierczak K.M."/>
            <person name="Andrzejewski T.M."/>
            <person name="Davidsen T.M."/>
            <person name="Wayne K.J."/>
            <person name="Tettelin H."/>
            <person name="Glass J.I."/>
            <person name="Rusch D."/>
            <person name="Podicherti R."/>
            <person name="Tsui H.-C.T."/>
            <person name="Winkler M.E."/>
        </authorList>
    </citation>
    <scope>NUCLEOTIDE SEQUENCE</scope>
</reference>